<feature type="compositionally biased region" description="Polar residues" evidence="1">
    <location>
        <begin position="710"/>
        <end position="719"/>
    </location>
</feature>
<name>A0ABP7FRQ3_9ACTN</name>
<feature type="compositionally biased region" description="Polar residues" evidence="1">
    <location>
        <begin position="691"/>
        <end position="700"/>
    </location>
</feature>
<proteinExistence type="predicted"/>
<dbReference type="Gene3D" id="1.20.910.10">
    <property type="entry name" value="Heme oxygenase-like"/>
    <property type="match status" value="1"/>
</dbReference>
<gene>
    <name evidence="2" type="ORF">GCM10022402_27530</name>
</gene>
<feature type="region of interest" description="Disordered" evidence="1">
    <location>
        <begin position="687"/>
        <end position="719"/>
    </location>
</feature>
<evidence type="ECO:0000313" key="3">
    <source>
        <dbReference type="Proteomes" id="UP001500908"/>
    </source>
</evidence>
<dbReference type="Proteomes" id="UP001500908">
    <property type="component" value="Unassembled WGS sequence"/>
</dbReference>
<evidence type="ECO:0000256" key="1">
    <source>
        <dbReference type="SAM" id="MobiDB-lite"/>
    </source>
</evidence>
<feature type="compositionally biased region" description="Low complexity" evidence="1">
    <location>
        <begin position="354"/>
        <end position="368"/>
    </location>
</feature>
<accession>A0ABP7FRQ3</accession>
<feature type="region of interest" description="Disordered" evidence="1">
    <location>
        <begin position="346"/>
        <end position="370"/>
    </location>
</feature>
<dbReference type="Pfam" id="PF14518">
    <property type="entry name" value="Haem_oxygenas_2"/>
    <property type="match status" value="1"/>
</dbReference>
<reference evidence="3" key="1">
    <citation type="journal article" date="2019" name="Int. J. Syst. Evol. Microbiol.">
        <title>The Global Catalogue of Microorganisms (GCM) 10K type strain sequencing project: providing services to taxonomists for standard genome sequencing and annotation.</title>
        <authorList>
            <consortium name="The Broad Institute Genomics Platform"/>
            <consortium name="The Broad Institute Genome Sequencing Center for Infectious Disease"/>
            <person name="Wu L."/>
            <person name="Ma J."/>
        </authorList>
    </citation>
    <scope>NUCLEOTIDE SEQUENCE [LARGE SCALE GENOMIC DNA]</scope>
    <source>
        <strain evidence="3">JCM 17137</strain>
    </source>
</reference>
<evidence type="ECO:0000313" key="2">
    <source>
        <dbReference type="EMBL" id="GAA3746516.1"/>
    </source>
</evidence>
<protein>
    <recommendedName>
        <fullName evidence="4">Iron-containing redox enzyme</fullName>
    </recommendedName>
</protein>
<keyword evidence="3" id="KW-1185">Reference proteome</keyword>
<sequence length="719" mass="79490">MWKQVFRKALDPEKPWSVEELHELLGEVDRLTGAQEAGAACPDADTRTPSPVFIRSVLRGTQPMAAALGATLHSLTSPSVFEDDQHLVLLAVYSHDIGVGAPHAARFDAFQRTLATHGLTEDATTRAKLSDLSGLADEVFVAPAVILALSRRPDCYLAELLGADLHLRRTGLLAPWSRLARCGVQGEWSRLDLGASYDATEPRLHQRVSEVISAAPIDMERVRWGEELMRALLRHWEHAVWRNASNDDDPHAAMLSLMRQRAREASVYHQQSRLAGRTIQEWFAEAREDPSGLVAALAESRYVKPGAPDESRLLTKLTDFGGPMFRIFSPEDRDVISRWIASLAEPDRQSADEAPGSSAPQESSPAAPRFGAHRCRHVSTADEPPSNIREAYVALQGRHCAPRVRRFADDYIDYWLDLARNSLDRHPFPLPAQPPAPGGLREWLLRAHEQHAEEIDLESARSELPSREELIESTVQLAPLTLIDGSWLLGFTDVTLASSRIGFSLFETYWDELGNGDITINHPKLYRDVLHGMGVTLPPTASPEFARSELLNDSSFELPVYWLAIGHVPNSRQPEVLGLNLAMELSGVGGSYRTAREALKAYGFPTVFVDIHNTIDNVSTGHSAWAADAIESFMDAAATMGTDDTALAALWERIRVGFASLAPRRDKPGFFEESGVGKALRRLRAARATDNRSISQNARATHNEELNGPWRQQTPAPAH</sequence>
<dbReference type="EMBL" id="BAABDD010000011">
    <property type="protein sequence ID" value="GAA3746516.1"/>
    <property type="molecule type" value="Genomic_DNA"/>
</dbReference>
<dbReference type="SMART" id="SM01236">
    <property type="entry name" value="Haem_oxygenase_2"/>
    <property type="match status" value="1"/>
</dbReference>
<dbReference type="InterPro" id="IPR016084">
    <property type="entry name" value="Haem_Oase-like_multi-hlx"/>
</dbReference>
<organism evidence="2 3">
    <name type="scientific">Salinactinospora qingdaonensis</name>
    <dbReference type="NCBI Taxonomy" id="702744"/>
    <lineage>
        <taxon>Bacteria</taxon>
        <taxon>Bacillati</taxon>
        <taxon>Actinomycetota</taxon>
        <taxon>Actinomycetes</taxon>
        <taxon>Streptosporangiales</taxon>
        <taxon>Nocardiopsidaceae</taxon>
        <taxon>Salinactinospora</taxon>
    </lineage>
</organism>
<comment type="caution">
    <text evidence="2">The sequence shown here is derived from an EMBL/GenBank/DDBJ whole genome shotgun (WGS) entry which is preliminary data.</text>
</comment>
<evidence type="ECO:0008006" key="4">
    <source>
        <dbReference type="Google" id="ProtNLM"/>
    </source>
</evidence>